<dbReference type="RefSeq" id="WP_277278663.1">
    <property type="nucleotide sequence ID" value="NZ_JAROCY010000012.1"/>
</dbReference>
<sequence length="149" mass="17118">MTAPRRIRRAARILLLDEAERLLLFRFAPDGRRAFWCGVGGECDPGEDFAQAAVRELFEETGLQVPHCGPEIARRADDYLTLEGEPITSDERFFRVITTTFTPDTRGHTPLEQAMIRDHRWFTRAELAAWHEPIFPVNILELLDLEVQA</sequence>
<dbReference type="InterPro" id="IPR000086">
    <property type="entry name" value="NUDIX_hydrolase_dom"/>
</dbReference>
<dbReference type="CDD" id="cd04685">
    <property type="entry name" value="NUDIX_Hydrolase"/>
    <property type="match status" value="1"/>
</dbReference>
<comment type="caution">
    <text evidence="5">The sequence shown here is derived from an EMBL/GenBank/DDBJ whole genome shotgun (WGS) entry which is preliminary data.</text>
</comment>
<gene>
    <name evidence="5" type="ORF">POM99_13420</name>
</gene>
<organism evidence="5 6">
    <name type="scientific">Novosphingobium cyanobacteriorum</name>
    <dbReference type="NCBI Taxonomy" id="3024215"/>
    <lineage>
        <taxon>Bacteria</taxon>
        <taxon>Pseudomonadati</taxon>
        <taxon>Pseudomonadota</taxon>
        <taxon>Alphaproteobacteria</taxon>
        <taxon>Sphingomonadales</taxon>
        <taxon>Sphingomonadaceae</taxon>
        <taxon>Novosphingobium</taxon>
    </lineage>
</organism>
<dbReference type="PANTHER" id="PTHR43046">
    <property type="entry name" value="GDP-MANNOSE MANNOSYL HYDROLASE"/>
    <property type="match status" value="1"/>
</dbReference>
<dbReference type="PANTHER" id="PTHR43046:SF12">
    <property type="entry name" value="GDP-MANNOSE MANNOSYL HYDROLASE"/>
    <property type="match status" value="1"/>
</dbReference>
<keyword evidence="2" id="KW-0378">Hydrolase</keyword>
<dbReference type="SUPFAM" id="SSF55811">
    <property type="entry name" value="Nudix"/>
    <property type="match status" value="1"/>
</dbReference>
<comment type="cofactor">
    <cofactor evidence="1">
        <name>Mg(2+)</name>
        <dbReference type="ChEBI" id="CHEBI:18420"/>
    </cofactor>
</comment>
<dbReference type="Gene3D" id="3.90.79.10">
    <property type="entry name" value="Nucleoside Triphosphate Pyrophosphohydrolase"/>
    <property type="match status" value="1"/>
</dbReference>
<dbReference type="Proteomes" id="UP001222770">
    <property type="component" value="Unassembled WGS sequence"/>
</dbReference>
<protein>
    <submittedName>
        <fullName evidence="5">NUDIX domain-containing protein</fullName>
    </submittedName>
</protein>
<evidence type="ECO:0000259" key="4">
    <source>
        <dbReference type="PROSITE" id="PS51462"/>
    </source>
</evidence>
<evidence type="ECO:0000256" key="2">
    <source>
        <dbReference type="ARBA" id="ARBA00022801"/>
    </source>
</evidence>
<name>A0ABT6CJV9_9SPHN</name>
<dbReference type="InterPro" id="IPR020084">
    <property type="entry name" value="NUDIX_hydrolase_CS"/>
</dbReference>
<evidence type="ECO:0000313" key="5">
    <source>
        <dbReference type="EMBL" id="MDF8334209.1"/>
    </source>
</evidence>
<reference evidence="5 6" key="1">
    <citation type="submission" date="2023-03" db="EMBL/GenBank/DDBJ databases">
        <title>Novosphingobium cyanobacteriorum sp. nov., isolated from a eutrophic reservoir during the Microcystis bloom period.</title>
        <authorList>
            <person name="Kang M."/>
            <person name="Le V."/>
            <person name="Ko S.-R."/>
            <person name="Lee S.-A."/>
            <person name="Ahn C.-Y."/>
        </authorList>
    </citation>
    <scope>NUCLEOTIDE SEQUENCE [LARGE SCALE GENOMIC DNA]</scope>
    <source>
        <strain evidence="5 6">HBC54</strain>
    </source>
</reference>
<evidence type="ECO:0000256" key="3">
    <source>
        <dbReference type="ARBA" id="ARBA00022842"/>
    </source>
</evidence>
<accession>A0ABT6CJV9</accession>
<keyword evidence="3" id="KW-0460">Magnesium</keyword>
<proteinExistence type="predicted"/>
<keyword evidence="6" id="KW-1185">Reference proteome</keyword>
<dbReference type="EMBL" id="JAROCY010000012">
    <property type="protein sequence ID" value="MDF8334209.1"/>
    <property type="molecule type" value="Genomic_DNA"/>
</dbReference>
<evidence type="ECO:0000313" key="6">
    <source>
        <dbReference type="Proteomes" id="UP001222770"/>
    </source>
</evidence>
<dbReference type="PROSITE" id="PS51462">
    <property type="entry name" value="NUDIX"/>
    <property type="match status" value="1"/>
</dbReference>
<dbReference type="InterPro" id="IPR015797">
    <property type="entry name" value="NUDIX_hydrolase-like_dom_sf"/>
</dbReference>
<dbReference type="PROSITE" id="PS00893">
    <property type="entry name" value="NUDIX_BOX"/>
    <property type="match status" value="1"/>
</dbReference>
<dbReference type="Pfam" id="PF00293">
    <property type="entry name" value="NUDIX"/>
    <property type="match status" value="1"/>
</dbReference>
<evidence type="ECO:0000256" key="1">
    <source>
        <dbReference type="ARBA" id="ARBA00001946"/>
    </source>
</evidence>
<feature type="domain" description="Nudix hydrolase" evidence="4">
    <location>
        <begin position="6"/>
        <end position="145"/>
    </location>
</feature>